<dbReference type="SUPFAM" id="SSF46894">
    <property type="entry name" value="C-terminal effector domain of the bipartite response regulators"/>
    <property type="match status" value="1"/>
</dbReference>
<dbReference type="OrthoDB" id="107624at2"/>
<dbReference type="GO" id="GO:0003677">
    <property type="term" value="F:DNA binding"/>
    <property type="evidence" value="ECO:0007669"/>
    <property type="project" value="UniProtKB-UniRule"/>
</dbReference>
<dbReference type="KEGG" id="abac:LuPra_04685"/>
<sequence>MNQTCDRAAVRFGPFLCEPINGRLLRAGAELGVPPRSLAILGCLVQRPCRLVTKQDLLDHVWKDAFVTDTSLSEAVSVLRQALGDDAQEPSHVQTVPRRGYRVEPAGDPLPVGQQLASESSLAVSADGRLIVGVLVVRQQAPVALRPLPVVR</sequence>
<dbReference type="GO" id="GO:0000160">
    <property type="term" value="P:phosphorelay signal transduction system"/>
    <property type="evidence" value="ECO:0007669"/>
    <property type="project" value="InterPro"/>
</dbReference>
<keyword evidence="1 2" id="KW-0238">DNA-binding</keyword>
<dbReference type="InterPro" id="IPR036388">
    <property type="entry name" value="WH-like_DNA-bd_sf"/>
</dbReference>
<dbReference type="STRING" id="1855912.LuPra_04685"/>
<dbReference type="RefSeq" id="WP_157899574.1">
    <property type="nucleotide sequence ID" value="NZ_CP015136.1"/>
</dbReference>
<reference evidence="5" key="2">
    <citation type="submission" date="2016-04" db="EMBL/GenBank/DDBJ databases">
        <title>First Complete Genome Sequence of a Subdivision 6 Acidobacterium.</title>
        <authorList>
            <person name="Huang S."/>
            <person name="Vieira S."/>
            <person name="Bunk B."/>
            <person name="Riedel T."/>
            <person name="Sproeer C."/>
            <person name="Overmann J."/>
        </authorList>
    </citation>
    <scope>NUCLEOTIDE SEQUENCE [LARGE SCALE GENOMIC DNA]</scope>
    <source>
        <strain evidence="5">DSM 100886 HEG_-6_39</strain>
    </source>
</reference>
<gene>
    <name evidence="4" type="primary">cadC_14</name>
    <name evidence="4" type="ORF">LuPra_04685</name>
</gene>
<dbReference type="GO" id="GO:0006355">
    <property type="term" value="P:regulation of DNA-templated transcription"/>
    <property type="evidence" value="ECO:0007669"/>
    <property type="project" value="InterPro"/>
</dbReference>
<dbReference type="PROSITE" id="PS51755">
    <property type="entry name" value="OMPR_PHOB"/>
    <property type="match status" value="1"/>
</dbReference>
<dbReference type="CDD" id="cd00383">
    <property type="entry name" value="trans_reg_C"/>
    <property type="match status" value="1"/>
</dbReference>
<proteinExistence type="predicted"/>
<dbReference type="Gene3D" id="1.10.10.10">
    <property type="entry name" value="Winged helix-like DNA-binding domain superfamily/Winged helix DNA-binding domain"/>
    <property type="match status" value="1"/>
</dbReference>
<dbReference type="Pfam" id="PF00486">
    <property type="entry name" value="Trans_reg_C"/>
    <property type="match status" value="1"/>
</dbReference>
<dbReference type="SMART" id="SM00862">
    <property type="entry name" value="Trans_reg_C"/>
    <property type="match status" value="1"/>
</dbReference>
<dbReference type="InterPro" id="IPR016032">
    <property type="entry name" value="Sig_transdc_resp-reg_C-effctor"/>
</dbReference>
<evidence type="ECO:0000256" key="2">
    <source>
        <dbReference type="PROSITE-ProRule" id="PRU01091"/>
    </source>
</evidence>
<dbReference type="EMBL" id="CP015136">
    <property type="protein sequence ID" value="AMY11435.1"/>
    <property type="molecule type" value="Genomic_DNA"/>
</dbReference>
<evidence type="ECO:0000313" key="4">
    <source>
        <dbReference type="EMBL" id="AMY11435.1"/>
    </source>
</evidence>
<name>A0A143PS36_LUTPR</name>
<protein>
    <submittedName>
        <fullName evidence="4">Transcriptional activator CadC</fullName>
    </submittedName>
</protein>
<organism evidence="4 5">
    <name type="scientific">Luteitalea pratensis</name>
    <dbReference type="NCBI Taxonomy" id="1855912"/>
    <lineage>
        <taxon>Bacteria</taxon>
        <taxon>Pseudomonadati</taxon>
        <taxon>Acidobacteriota</taxon>
        <taxon>Vicinamibacteria</taxon>
        <taxon>Vicinamibacterales</taxon>
        <taxon>Vicinamibacteraceae</taxon>
        <taxon>Luteitalea</taxon>
    </lineage>
</organism>
<dbReference type="InterPro" id="IPR001867">
    <property type="entry name" value="OmpR/PhoB-type_DNA-bd"/>
</dbReference>
<feature type="DNA-binding region" description="OmpR/PhoB-type" evidence="2">
    <location>
        <begin position="7"/>
        <end position="105"/>
    </location>
</feature>
<dbReference type="Proteomes" id="UP000076079">
    <property type="component" value="Chromosome"/>
</dbReference>
<dbReference type="AlphaFoldDB" id="A0A143PS36"/>
<evidence type="ECO:0000313" key="5">
    <source>
        <dbReference type="Proteomes" id="UP000076079"/>
    </source>
</evidence>
<feature type="domain" description="OmpR/PhoB-type" evidence="3">
    <location>
        <begin position="7"/>
        <end position="105"/>
    </location>
</feature>
<evidence type="ECO:0000256" key="1">
    <source>
        <dbReference type="ARBA" id="ARBA00023125"/>
    </source>
</evidence>
<evidence type="ECO:0000259" key="3">
    <source>
        <dbReference type="PROSITE" id="PS51755"/>
    </source>
</evidence>
<accession>A0A143PS36</accession>
<keyword evidence="5" id="KW-1185">Reference proteome</keyword>
<reference evidence="4 5" key="1">
    <citation type="journal article" date="2016" name="Genome Announc.">
        <title>First Complete Genome Sequence of a Subdivision 6 Acidobacterium Strain.</title>
        <authorList>
            <person name="Huang S."/>
            <person name="Vieira S."/>
            <person name="Bunk B."/>
            <person name="Riedel T."/>
            <person name="Sproer C."/>
            <person name="Overmann J."/>
        </authorList>
    </citation>
    <scope>NUCLEOTIDE SEQUENCE [LARGE SCALE GENOMIC DNA]</scope>
    <source>
        <strain evidence="5">DSM 100886 HEG_-6_39</strain>
    </source>
</reference>